<organism evidence="1">
    <name type="scientific">Arundo donax</name>
    <name type="common">Giant reed</name>
    <name type="synonym">Donax arundinaceus</name>
    <dbReference type="NCBI Taxonomy" id="35708"/>
    <lineage>
        <taxon>Eukaryota</taxon>
        <taxon>Viridiplantae</taxon>
        <taxon>Streptophyta</taxon>
        <taxon>Embryophyta</taxon>
        <taxon>Tracheophyta</taxon>
        <taxon>Spermatophyta</taxon>
        <taxon>Magnoliopsida</taxon>
        <taxon>Liliopsida</taxon>
        <taxon>Poales</taxon>
        <taxon>Poaceae</taxon>
        <taxon>PACMAD clade</taxon>
        <taxon>Arundinoideae</taxon>
        <taxon>Arundineae</taxon>
        <taxon>Arundo</taxon>
    </lineage>
</organism>
<protein>
    <submittedName>
        <fullName evidence="1">Uncharacterized protein</fullName>
    </submittedName>
</protein>
<reference evidence="1" key="1">
    <citation type="submission" date="2014-09" db="EMBL/GenBank/DDBJ databases">
        <authorList>
            <person name="Magalhaes I.L.F."/>
            <person name="Oliveira U."/>
            <person name="Santos F.R."/>
            <person name="Vidigal T.H.D.A."/>
            <person name="Brescovit A.D."/>
            <person name="Santos A.J."/>
        </authorList>
    </citation>
    <scope>NUCLEOTIDE SEQUENCE</scope>
    <source>
        <tissue evidence="1">Shoot tissue taken approximately 20 cm above the soil surface</tissue>
    </source>
</reference>
<accession>A0A0A9AR28</accession>
<dbReference type="EMBL" id="GBRH01245567">
    <property type="protein sequence ID" value="JAD52328.1"/>
    <property type="molecule type" value="Transcribed_RNA"/>
</dbReference>
<reference evidence="1" key="2">
    <citation type="journal article" date="2015" name="Data Brief">
        <title>Shoot transcriptome of the giant reed, Arundo donax.</title>
        <authorList>
            <person name="Barrero R.A."/>
            <person name="Guerrero F.D."/>
            <person name="Moolhuijzen P."/>
            <person name="Goolsby J.A."/>
            <person name="Tidwell J."/>
            <person name="Bellgard S.E."/>
            <person name="Bellgard M.I."/>
        </authorList>
    </citation>
    <scope>NUCLEOTIDE SEQUENCE</scope>
    <source>
        <tissue evidence="1">Shoot tissue taken approximately 20 cm above the soil surface</tissue>
    </source>
</reference>
<name>A0A0A9AR28_ARUDO</name>
<proteinExistence type="predicted"/>
<evidence type="ECO:0000313" key="1">
    <source>
        <dbReference type="EMBL" id="JAD52328.1"/>
    </source>
</evidence>
<sequence length="9" mass="1108">MMHTVPKKH</sequence>